<dbReference type="SUPFAM" id="SSF56091">
    <property type="entry name" value="DNA ligase/mRNA capping enzyme, catalytic domain"/>
    <property type="match status" value="1"/>
</dbReference>
<dbReference type="InParanoid" id="A0A1Y5S453"/>
<keyword evidence="5" id="KW-0233">DNA recombination</keyword>
<evidence type="ECO:0000256" key="6">
    <source>
        <dbReference type="ARBA" id="ARBA00023204"/>
    </source>
</evidence>
<protein>
    <submittedName>
        <fullName evidence="10">ATP-dependent DNA ligase</fullName>
    </submittedName>
</protein>
<dbReference type="InterPro" id="IPR012340">
    <property type="entry name" value="NA-bd_OB-fold"/>
</dbReference>
<name>A0A1Y5S453_9PROT</name>
<sequence>MNAFAELAERLADGPEREATIRRLRDYLATTPDPERGFALALLAGAVRPPALAPARLRDLLTARVDPVLLGLSEDYVGDLAETVALLWPGPSTAEAATGGPPGPAEIVAGLAECGAGDLPELLAGWLDRADPVTRRVLLRLAGGRTRRRALVPARLVRAALARFGGVSETRIEELWHGLSPPYAGLFAWLEGEAGPPRSNFAAPYRPVMEPLPLEAAPSAALDPALFAAEWQWDGLGVQLVVHGGDARLYDRAGDDISAAFPDLLAAADGAGTLDGELTIRTDGVIGPRDALRRRLGRKTVTARTVAELPATIRAYDLLFDGDEDLRPLPFRDRRARLEDWLARHGGADGRLTLSPLLAFADRGALDRLRQAPPAGTRGLVCKRLDSTYEPGHSPAWLCWRRARRRIDAVLMYARRGQGALSTVHADLTVGVWRDGALVPIGAVPVAPDAADLDAIDGFVRENVIARFGPVREVVHEGDRGLVLELAFDGVERAARRRAGLQLRGASVVGIRPGRRPDEAARLAALEDLLTS</sequence>
<comment type="catalytic activity">
    <reaction evidence="8">
        <text>ATP + (deoxyribonucleotide)n-3'-hydroxyl + 5'-phospho-(deoxyribonucleotide)m = (deoxyribonucleotide)n+m + AMP + diphosphate.</text>
        <dbReference type="EC" id="6.5.1.1"/>
    </reaction>
</comment>
<dbReference type="RefSeq" id="WP_176244920.1">
    <property type="nucleotide sequence ID" value="NZ_FWFR01000001.1"/>
</dbReference>
<dbReference type="AlphaFoldDB" id="A0A1Y5S453"/>
<evidence type="ECO:0000256" key="3">
    <source>
        <dbReference type="ARBA" id="ARBA00022723"/>
    </source>
</evidence>
<dbReference type="GO" id="GO:0003910">
    <property type="term" value="F:DNA ligase (ATP) activity"/>
    <property type="evidence" value="ECO:0007669"/>
    <property type="project" value="UniProtKB-EC"/>
</dbReference>
<dbReference type="PANTHER" id="PTHR45674:SF13">
    <property type="entry name" value="DNA LIGASE-RELATED"/>
    <property type="match status" value="1"/>
</dbReference>
<keyword evidence="11" id="KW-1185">Reference proteome</keyword>
<proteinExistence type="predicted"/>
<evidence type="ECO:0000256" key="1">
    <source>
        <dbReference type="ARBA" id="ARBA00022598"/>
    </source>
</evidence>
<evidence type="ECO:0000256" key="5">
    <source>
        <dbReference type="ARBA" id="ARBA00023172"/>
    </source>
</evidence>
<reference evidence="10 11" key="1">
    <citation type="submission" date="2017-03" db="EMBL/GenBank/DDBJ databases">
        <authorList>
            <person name="Afonso C.L."/>
            <person name="Miller P.J."/>
            <person name="Scott M.A."/>
            <person name="Spackman E."/>
            <person name="Goraichik I."/>
            <person name="Dimitrov K.M."/>
            <person name="Suarez D.L."/>
            <person name="Swayne D.E."/>
        </authorList>
    </citation>
    <scope>NUCLEOTIDE SEQUENCE [LARGE SCALE GENOMIC DNA]</scope>
    <source>
        <strain evidence="10 11">CECT 7691</strain>
    </source>
</reference>
<keyword evidence="1 10" id="KW-0436">Ligase</keyword>
<gene>
    <name evidence="10" type="ORF">OCH7691_01012</name>
</gene>
<keyword evidence="7" id="KW-0131">Cell cycle</keyword>
<dbReference type="GO" id="GO:0046872">
    <property type="term" value="F:metal ion binding"/>
    <property type="evidence" value="ECO:0007669"/>
    <property type="project" value="UniProtKB-KW"/>
</dbReference>
<dbReference type="Gene3D" id="3.30.470.30">
    <property type="entry name" value="DNA ligase/mRNA capping enzyme"/>
    <property type="match status" value="1"/>
</dbReference>
<organism evidence="10 11">
    <name type="scientific">Oceanibacterium hippocampi</name>
    <dbReference type="NCBI Taxonomy" id="745714"/>
    <lineage>
        <taxon>Bacteria</taxon>
        <taxon>Pseudomonadati</taxon>
        <taxon>Pseudomonadota</taxon>
        <taxon>Alphaproteobacteria</taxon>
        <taxon>Sneathiellales</taxon>
        <taxon>Sneathiellaceae</taxon>
        <taxon>Oceanibacterium</taxon>
    </lineage>
</organism>
<keyword evidence="3" id="KW-0479">Metal-binding</keyword>
<evidence type="ECO:0000313" key="10">
    <source>
        <dbReference type="EMBL" id="SLN29628.1"/>
    </source>
</evidence>
<dbReference type="NCBIfam" id="TIGR04120">
    <property type="entry name" value="DNA_lig_bact"/>
    <property type="match status" value="1"/>
</dbReference>
<evidence type="ECO:0000256" key="8">
    <source>
        <dbReference type="ARBA" id="ARBA00034003"/>
    </source>
</evidence>
<keyword evidence="2" id="KW-0132">Cell division</keyword>
<dbReference type="Gene3D" id="2.40.50.140">
    <property type="entry name" value="Nucleic acid-binding proteins"/>
    <property type="match status" value="1"/>
</dbReference>
<dbReference type="Pfam" id="PF01068">
    <property type="entry name" value="DNA_ligase_A_M"/>
    <property type="match status" value="1"/>
</dbReference>
<dbReference type="GO" id="GO:0051301">
    <property type="term" value="P:cell division"/>
    <property type="evidence" value="ECO:0007669"/>
    <property type="project" value="UniProtKB-KW"/>
</dbReference>
<keyword evidence="6" id="KW-0234">DNA repair</keyword>
<dbReference type="GO" id="GO:0006310">
    <property type="term" value="P:DNA recombination"/>
    <property type="evidence" value="ECO:0007669"/>
    <property type="project" value="UniProtKB-KW"/>
</dbReference>
<dbReference type="GO" id="GO:0006281">
    <property type="term" value="P:DNA repair"/>
    <property type="evidence" value="ECO:0007669"/>
    <property type="project" value="UniProtKB-KW"/>
</dbReference>
<dbReference type="Proteomes" id="UP000193200">
    <property type="component" value="Unassembled WGS sequence"/>
</dbReference>
<dbReference type="PROSITE" id="PS50160">
    <property type="entry name" value="DNA_LIGASE_A3"/>
    <property type="match status" value="1"/>
</dbReference>
<accession>A0A1Y5S453</accession>
<evidence type="ECO:0000256" key="2">
    <source>
        <dbReference type="ARBA" id="ARBA00022618"/>
    </source>
</evidence>
<evidence type="ECO:0000256" key="4">
    <source>
        <dbReference type="ARBA" id="ARBA00022763"/>
    </source>
</evidence>
<dbReference type="PANTHER" id="PTHR45674">
    <property type="entry name" value="DNA LIGASE 1/3 FAMILY MEMBER"/>
    <property type="match status" value="1"/>
</dbReference>
<feature type="domain" description="ATP-dependent DNA ligase family profile" evidence="9">
    <location>
        <begin position="304"/>
        <end position="398"/>
    </location>
</feature>
<dbReference type="InterPro" id="IPR026333">
    <property type="entry name" value="ATP_dep_DNA_lig_pp_1105_fam"/>
</dbReference>
<evidence type="ECO:0000256" key="7">
    <source>
        <dbReference type="ARBA" id="ARBA00023306"/>
    </source>
</evidence>
<keyword evidence="4" id="KW-0227">DNA damage</keyword>
<dbReference type="SUPFAM" id="SSF50249">
    <property type="entry name" value="Nucleic acid-binding proteins"/>
    <property type="match status" value="1"/>
</dbReference>
<evidence type="ECO:0000259" key="9">
    <source>
        <dbReference type="PROSITE" id="PS50160"/>
    </source>
</evidence>
<dbReference type="EMBL" id="FWFR01000001">
    <property type="protein sequence ID" value="SLN29628.1"/>
    <property type="molecule type" value="Genomic_DNA"/>
</dbReference>
<dbReference type="InterPro" id="IPR012310">
    <property type="entry name" value="DNA_ligase_ATP-dep_cent"/>
</dbReference>
<evidence type="ECO:0000313" key="11">
    <source>
        <dbReference type="Proteomes" id="UP000193200"/>
    </source>
</evidence>
<dbReference type="GO" id="GO:0005524">
    <property type="term" value="F:ATP binding"/>
    <property type="evidence" value="ECO:0007669"/>
    <property type="project" value="InterPro"/>
</dbReference>
<dbReference type="InterPro" id="IPR050191">
    <property type="entry name" value="ATP-dep_DNA_ligase"/>
</dbReference>